<dbReference type="SUPFAM" id="SSF69304">
    <property type="entry name" value="Tricorn protease N-terminal domain"/>
    <property type="match status" value="1"/>
</dbReference>
<feature type="domain" description="Fibronectin type-III" evidence="4">
    <location>
        <begin position="416"/>
        <end position="506"/>
    </location>
</feature>
<feature type="domain" description="Fibronectin type-III" evidence="4">
    <location>
        <begin position="600"/>
        <end position="690"/>
    </location>
</feature>
<keyword evidence="2" id="KW-0326">Glycosidase</keyword>
<feature type="domain" description="Fibronectin type-III" evidence="4">
    <location>
        <begin position="692"/>
        <end position="784"/>
    </location>
</feature>
<dbReference type="SMART" id="SM00060">
    <property type="entry name" value="FN3"/>
    <property type="match status" value="6"/>
</dbReference>
<dbReference type="Gene3D" id="3.40.570.10">
    <property type="entry name" value="Extracellular Endonuclease, subunit A"/>
    <property type="match status" value="1"/>
</dbReference>
<feature type="domain" description="Fibronectin type-III" evidence="4">
    <location>
        <begin position="787"/>
        <end position="881"/>
    </location>
</feature>
<protein>
    <recommendedName>
        <fullName evidence="4">Fibronectin type-III domain-containing protein</fullName>
    </recommendedName>
</protein>
<organism evidence="5 6">
    <name type="scientific">Sphaerisporangium flaviroseum</name>
    <dbReference type="NCBI Taxonomy" id="509199"/>
    <lineage>
        <taxon>Bacteria</taxon>
        <taxon>Bacillati</taxon>
        <taxon>Actinomycetota</taxon>
        <taxon>Actinomycetes</taxon>
        <taxon>Streptosporangiales</taxon>
        <taxon>Streptosporangiaceae</taxon>
        <taxon>Sphaerisporangium</taxon>
    </lineage>
</organism>
<dbReference type="InterPro" id="IPR036116">
    <property type="entry name" value="FN3_sf"/>
</dbReference>
<evidence type="ECO:0000256" key="3">
    <source>
        <dbReference type="ARBA" id="ARBA00023326"/>
    </source>
</evidence>
<dbReference type="EMBL" id="BAAAZR010000004">
    <property type="protein sequence ID" value="GAA3804412.1"/>
    <property type="molecule type" value="Genomic_DNA"/>
</dbReference>
<keyword evidence="1" id="KW-0677">Repeat</keyword>
<evidence type="ECO:0000313" key="5">
    <source>
        <dbReference type="EMBL" id="GAA3804412.1"/>
    </source>
</evidence>
<evidence type="ECO:0000256" key="2">
    <source>
        <dbReference type="ARBA" id="ARBA00023295"/>
    </source>
</evidence>
<dbReference type="Pfam" id="PF13930">
    <property type="entry name" value="Endonuclea_NS_2"/>
    <property type="match status" value="1"/>
</dbReference>
<dbReference type="SUPFAM" id="SSF49265">
    <property type="entry name" value="Fibronectin type III"/>
    <property type="match status" value="4"/>
</dbReference>
<feature type="domain" description="Fibronectin type-III" evidence="4">
    <location>
        <begin position="1307"/>
        <end position="1402"/>
    </location>
</feature>
<dbReference type="InterPro" id="IPR050964">
    <property type="entry name" value="Striated_Muscle_Regulatory"/>
</dbReference>
<accession>A0ABP7HYG4</accession>
<dbReference type="RefSeq" id="WP_344938201.1">
    <property type="nucleotide sequence ID" value="NZ_BAAAZR010000004.1"/>
</dbReference>
<dbReference type="CDD" id="cd00063">
    <property type="entry name" value="FN3"/>
    <property type="match status" value="6"/>
</dbReference>
<dbReference type="InterPro" id="IPR044929">
    <property type="entry name" value="DNA/RNA_non-sp_Endonuclease_sf"/>
</dbReference>
<evidence type="ECO:0000259" key="4">
    <source>
        <dbReference type="PROSITE" id="PS50853"/>
    </source>
</evidence>
<comment type="caution">
    <text evidence="5">The sequence shown here is derived from an EMBL/GenBank/DDBJ whole genome shotgun (WGS) entry which is preliminary data.</text>
</comment>
<proteinExistence type="predicted"/>
<dbReference type="Pfam" id="PF00041">
    <property type="entry name" value="fn3"/>
    <property type="match status" value="6"/>
</dbReference>
<keyword evidence="3" id="KW-0119">Carbohydrate metabolism</keyword>
<dbReference type="PANTHER" id="PTHR13817:SF73">
    <property type="entry name" value="FIBRONECTIN TYPE-III DOMAIN-CONTAINING PROTEIN"/>
    <property type="match status" value="1"/>
</dbReference>
<name>A0ABP7HYG4_9ACTN</name>
<dbReference type="InterPro" id="IPR003961">
    <property type="entry name" value="FN3_dom"/>
</dbReference>
<dbReference type="Gene3D" id="2.60.40.10">
    <property type="entry name" value="Immunoglobulins"/>
    <property type="match status" value="6"/>
</dbReference>
<reference evidence="6" key="1">
    <citation type="journal article" date="2019" name="Int. J. Syst. Evol. Microbiol.">
        <title>The Global Catalogue of Microorganisms (GCM) 10K type strain sequencing project: providing services to taxonomists for standard genome sequencing and annotation.</title>
        <authorList>
            <consortium name="The Broad Institute Genomics Platform"/>
            <consortium name="The Broad Institute Genome Sequencing Center for Infectious Disease"/>
            <person name="Wu L."/>
            <person name="Ma J."/>
        </authorList>
    </citation>
    <scope>NUCLEOTIDE SEQUENCE [LARGE SCALE GENOMIC DNA]</scope>
    <source>
        <strain evidence="6">JCM 16908</strain>
    </source>
</reference>
<dbReference type="Proteomes" id="UP001500888">
    <property type="component" value="Unassembled WGS sequence"/>
</dbReference>
<dbReference type="InterPro" id="IPR013783">
    <property type="entry name" value="Ig-like_fold"/>
</dbReference>
<evidence type="ECO:0000313" key="6">
    <source>
        <dbReference type="Proteomes" id="UP001500888"/>
    </source>
</evidence>
<keyword evidence="6" id="KW-1185">Reference proteome</keyword>
<keyword evidence="2" id="KW-0378">Hydrolase</keyword>
<gene>
    <name evidence="5" type="ORF">GCM10022226_25370</name>
</gene>
<evidence type="ECO:0000256" key="1">
    <source>
        <dbReference type="ARBA" id="ARBA00022737"/>
    </source>
</evidence>
<sequence>MVERLLTRLLCVVVLVLSLGVATHPARAVGQARVGGSVAGAAGSSVAASAVQPGPGQYYGARVRVLNNVSIAGGATSTVKVTGVGTVPASGVSSIAVNVAARGAGAAGGLVVYPSELTAAPAVTGARYRSGVWDDQLLIVKAGSDGSVKVKNTGSAAASVYLDIHGYTVAAAAATAGAAYVPLNTSRLISNKSVPANAASSFQVTGIGGIPSADVAFVALTLVVKGTAASQVTAYPSGATKPVGSNIDYRPSAFISNLVIVAPGPDGKITIHNGGAAALTVYGDAAGYFAAPPASVPGTAAVPVTPARIVTGAAVAAGAAYTVAPLGKAGVPASGVGGVGVNITANSTGSGLLRIHPSGQSGVPSGGSFSYQAGDYWSTFVPVKLGTDGKFVILNTGSASISLSVDTFGYHRPPAAPSPPTNVTAQGGGGQATVSWGRPVDGGAMITGYTVVTSPGEQTITVAGTQLQATVTGLTNGTAYTFTVTATNAVGTSDASQPSPAVTPGRVPGAPTDVIAAAADGSASVGWQAPADTGTSPITKYTVTEVATRKTVTTSGETTALFTALENGKPYSFEVKATNATGDSVWSALSNTVTPQPLPLPGRPFITDAQPADARVELAWAPPPTGARAVTKYRIAVQPGGTTLDIEPETGKAVVKDLVNGTAYSFTVTAINANGAGQPSLPAYATPGQGQTPLQPTIVGVIPQDGRIDVRWLPTQDGGAPVTAYKLSAAPGEAQVSVPGEATTASLTGLSNGTAYAVRLVAVNKNGTSSPTLTENHIPAAHRAPGPPVDLEASATGHGQAEVTWSPPADPGTSAISEYVISASPGGKSTTSTTCDGQERCSVTIGELDPTADHTFTVAAVSPDGTGAVGEATAPIRPHLNLKAEPWQLSPVAADTLTSVAGDGILVFDNPPEEVTELTAGRYVIIPPTRAAPDGLLRKIVKTVSSGSRIRISSVPASLTDFIVDGDFTGQVTMGADDLADPLPGSAATRPEVAGEVPVGAPLRFPLHYGIGKTGRVDADLVLAPKLVYNLRIRLGVVSGRVALHNQLSGHLRVQAARQEEWTKQFDLGKWKFVKMIKAGKSRIPVVGTSVLTAKAQADASGAVTLAGSPDITAGVAAEITGWKATLGPVFQDRTVAQQPQIDGTASARLELTAGQFISLAGTIGLGAEVNPYLLAKADVNADPWWWIRAGAVIRQCFSWFDQCTPAALSRDMWTTLKSADGPFRGISITPGHATTTRGQPVDFNAITHNAPNGPVRWEVVEGPGSIDQNGVYVSGTAGDAVVRAVREDGGVDDPTAEATVEVDPNLPGAPIDVKAAAGPLSAHISWQPPPGTLVGITGYTIVATPLEAGHEQTTGYGSSSDRAFDVRDLAPDVLYALRVYATSQHGTGPPSETITVKPSRGLMPEGDARNLAVDAGGIPDTKRDLGGYGAVLSGDGRYAFFAAEASSNLMPPEAFDPDSDANYVLRKDIETGEIDLVSRRPDGHTPAPVDLNRGLSVASDGSKAAYITMPDGGTTWWDESIDLIVSDVDTDDTWLVYDGHADVAPAYVRAISGDGEIALFELWRLDNANYGDELIWRERGGASQTVLLETPEGAALGSGAHMAADGETIAYAASTWLEDRSTYRHEIRIYYSSTKTTETSVEVYGHSASPGYHGVHFPKLSPDGSTLAYSFETGFAQFDAYVKKVTATGAWGTHVTPGYVSAMSTYGRFIGYWSQSTRGGYYDAVAGSGIESAQGFVKDVSYDGSATISIGNCSGQCVRGVWYQRYDVPGTRGSLAACNVPDYGYIGEHDRRTGIRVKLCFPMPEGSSASRGIKPPGWPIENEKIPGSDEWRYARGHLLAKQLGGSGTDARNLVTLFQLANRVLMDPEEDKVAEEVKDRDDVYYYVSPVYSDAYEDLDDRMPDKIHLVASGENGFFLDACIPNLEGGTVTYDNPCNA</sequence>
<feature type="domain" description="Fibronectin type-III" evidence="4">
    <location>
        <begin position="507"/>
        <end position="597"/>
    </location>
</feature>
<dbReference type="PROSITE" id="PS50853">
    <property type="entry name" value="FN3"/>
    <property type="match status" value="6"/>
</dbReference>
<keyword evidence="3" id="KW-0624">Polysaccharide degradation</keyword>
<dbReference type="PANTHER" id="PTHR13817">
    <property type="entry name" value="TITIN"/>
    <property type="match status" value="1"/>
</dbReference>
<dbReference type="InterPro" id="IPR044927">
    <property type="entry name" value="Endonuclea_NS_2"/>
</dbReference>